<dbReference type="SFLD" id="SFLDG01129">
    <property type="entry name" value="C1.5:_HAD__Beta-PGM__Phosphata"/>
    <property type="match status" value="1"/>
</dbReference>
<dbReference type="InterPro" id="IPR050155">
    <property type="entry name" value="HAD-like_hydrolase_sf"/>
</dbReference>
<sequence length="241" mass="26407">MTDPTVREPSIVIWDLDGTAITYRNPKRSRYSIVLSRHFGQLAEFDEAELVGATDAGILELGMRRVVDGADPKDLLPVLLRSLDLEMRRELVAKEAPYEPCAGVDELLDLCAAGNIPNSVVTGNTFYRATEKLTSAGLLNRFDMEWGAYGDEATQRHELVETCLRRAAVRLRADRDRLATVMIGDSPADAQAARRVGIPVVLVATGHYTAEQLADYGADLVLESLTGNGERVLEVLAPQRA</sequence>
<name>A0ABY5Z2N3_9ACTN</name>
<dbReference type="InterPro" id="IPR023214">
    <property type="entry name" value="HAD_sf"/>
</dbReference>
<dbReference type="Gene3D" id="1.10.150.240">
    <property type="entry name" value="Putative phosphatase, domain 2"/>
    <property type="match status" value="1"/>
</dbReference>
<dbReference type="PANTHER" id="PTHR43434:SF1">
    <property type="entry name" value="PHOSPHOGLYCOLATE PHOSPHATASE"/>
    <property type="match status" value="1"/>
</dbReference>
<evidence type="ECO:0000313" key="2">
    <source>
        <dbReference type="Proteomes" id="UP001058271"/>
    </source>
</evidence>
<evidence type="ECO:0000313" key="1">
    <source>
        <dbReference type="EMBL" id="UWZ35866.1"/>
    </source>
</evidence>
<dbReference type="RefSeq" id="WP_260725213.1">
    <property type="nucleotide sequence ID" value="NZ_BAAABS010000051.1"/>
</dbReference>
<dbReference type="InterPro" id="IPR036412">
    <property type="entry name" value="HAD-like_sf"/>
</dbReference>
<dbReference type="Gene3D" id="3.40.50.1000">
    <property type="entry name" value="HAD superfamily/HAD-like"/>
    <property type="match status" value="1"/>
</dbReference>
<gene>
    <name evidence="1" type="ORF">Drose_33040</name>
</gene>
<accession>A0ABY5Z2N3</accession>
<protein>
    <submittedName>
        <fullName evidence="1">HAD family hydrolase</fullName>
    </submittedName>
</protein>
<dbReference type="Pfam" id="PF13242">
    <property type="entry name" value="Hydrolase_like"/>
    <property type="match status" value="1"/>
</dbReference>
<dbReference type="PANTHER" id="PTHR43434">
    <property type="entry name" value="PHOSPHOGLYCOLATE PHOSPHATASE"/>
    <property type="match status" value="1"/>
</dbReference>
<keyword evidence="2" id="KW-1185">Reference proteome</keyword>
<proteinExistence type="predicted"/>
<keyword evidence="1" id="KW-0378">Hydrolase</keyword>
<dbReference type="SFLD" id="SFLDS00003">
    <property type="entry name" value="Haloacid_Dehalogenase"/>
    <property type="match status" value="1"/>
</dbReference>
<dbReference type="InterPro" id="IPR023198">
    <property type="entry name" value="PGP-like_dom2"/>
</dbReference>
<reference evidence="1" key="1">
    <citation type="submission" date="2021-04" db="EMBL/GenBank/DDBJ databases">
        <title>Biosynthetic gene clusters of Dactylosporangioum roseum.</title>
        <authorList>
            <person name="Hartkoorn R.C."/>
            <person name="Beaudoing E."/>
            <person name="Hot D."/>
            <person name="Moureu S."/>
        </authorList>
    </citation>
    <scope>NUCLEOTIDE SEQUENCE</scope>
    <source>
        <strain evidence="1">NRRL B-16295</strain>
    </source>
</reference>
<dbReference type="SUPFAM" id="SSF56784">
    <property type="entry name" value="HAD-like"/>
    <property type="match status" value="1"/>
</dbReference>
<organism evidence="1 2">
    <name type="scientific">Dactylosporangium roseum</name>
    <dbReference type="NCBI Taxonomy" id="47989"/>
    <lineage>
        <taxon>Bacteria</taxon>
        <taxon>Bacillati</taxon>
        <taxon>Actinomycetota</taxon>
        <taxon>Actinomycetes</taxon>
        <taxon>Micromonosporales</taxon>
        <taxon>Micromonosporaceae</taxon>
        <taxon>Dactylosporangium</taxon>
    </lineage>
</organism>
<dbReference type="Proteomes" id="UP001058271">
    <property type="component" value="Chromosome"/>
</dbReference>
<dbReference type="EMBL" id="CP073721">
    <property type="protein sequence ID" value="UWZ35866.1"/>
    <property type="molecule type" value="Genomic_DNA"/>
</dbReference>
<dbReference type="GO" id="GO:0016787">
    <property type="term" value="F:hydrolase activity"/>
    <property type="evidence" value="ECO:0007669"/>
    <property type="project" value="UniProtKB-KW"/>
</dbReference>